<evidence type="ECO:0000256" key="1">
    <source>
        <dbReference type="ARBA" id="ARBA00022801"/>
    </source>
</evidence>
<evidence type="ECO:0000313" key="5">
    <source>
        <dbReference type="EMBL" id="VTN12638.1"/>
    </source>
</evidence>
<keyword evidence="2 5" id="KW-0067">ATP-binding</keyword>
<dbReference type="InterPro" id="IPR047112">
    <property type="entry name" value="RecG/Mfd"/>
</dbReference>
<dbReference type="Gene3D" id="3.40.50.300">
    <property type="entry name" value="P-loop containing nucleotide triphosphate hydrolases"/>
    <property type="match status" value="1"/>
</dbReference>
<keyword evidence="2 5" id="KW-0347">Helicase</keyword>
<keyword evidence="2 5" id="KW-0547">Nucleotide-binding</keyword>
<dbReference type="AlphaFoldDB" id="A0A4U9D8W8"/>
<dbReference type="EC" id="3.6.4.12" evidence="5"/>
<feature type="domain" description="Helicase C-terminal" evidence="4">
    <location>
        <begin position="46"/>
        <end position="179"/>
    </location>
</feature>
<keyword evidence="1 5" id="KW-0378">Hydrolase</keyword>
<dbReference type="PROSITE" id="PS51194">
    <property type="entry name" value="HELICASE_CTER"/>
    <property type="match status" value="1"/>
</dbReference>
<organism evidence="5 6">
    <name type="scientific">Raoultella terrigena</name>
    <name type="common">Klebsiella terrigena</name>
    <dbReference type="NCBI Taxonomy" id="577"/>
    <lineage>
        <taxon>Bacteria</taxon>
        <taxon>Pseudomonadati</taxon>
        <taxon>Pseudomonadota</taxon>
        <taxon>Gammaproteobacteria</taxon>
        <taxon>Enterobacterales</taxon>
        <taxon>Enterobacteriaceae</taxon>
        <taxon>Klebsiella/Raoultella group</taxon>
        <taxon>Raoultella</taxon>
    </lineage>
</organism>
<feature type="region of interest" description="Disordered" evidence="3">
    <location>
        <begin position="1"/>
        <end position="24"/>
    </location>
</feature>
<gene>
    <name evidence="5" type="primary">recG_3</name>
    <name evidence="5" type="ORF">NCTC9185_04621</name>
</gene>
<dbReference type="EMBL" id="CABDVU010000001">
    <property type="protein sequence ID" value="VTN12638.1"/>
    <property type="molecule type" value="Genomic_DNA"/>
</dbReference>
<evidence type="ECO:0000259" key="4">
    <source>
        <dbReference type="PROSITE" id="PS51194"/>
    </source>
</evidence>
<protein>
    <submittedName>
        <fullName evidence="5">ATP-dependent DNA helicase recG</fullName>
        <ecNumber evidence="5">3.6.4.12</ecNumber>
    </submittedName>
</protein>
<evidence type="ECO:0000256" key="2">
    <source>
        <dbReference type="ARBA" id="ARBA00022806"/>
    </source>
</evidence>
<sequence length="179" mass="19175">MTAYADLDTSTIDELPPGRTPVTTVAIPDTRRSDIIDRVRNACTQEGRQAYWVCTLIEESDLLEAQAAEATWEELKLALPELNIGLVHGRMKPADKQAVMQAFKQGELHLLIATTVIEVGVDVPNASLMIIENPGTPGAGAAAPAQRPRRAWRGGLPLRAALQVAAVENRPAAPAGPAR</sequence>
<evidence type="ECO:0000256" key="3">
    <source>
        <dbReference type="SAM" id="MobiDB-lite"/>
    </source>
</evidence>
<dbReference type="PANTHER" id="PTHR47964">
    <property type="entry name" value="ATP-DEPENDENT DNA HELICASE HOMOLOG RECG, CHLOROPLASTIC"/>
    <property type="match status" value="1"/>
</dbReference>
<dbReference type="Proteomes" id="UP000339249">
    <property type="component" value="Unassembled WGS sequence"/>
</dbReference>
<name>A0A4U9D8W8_RAOTE</name>
<dbReference type="SUPFAM" id="SSF52540">
    <property type="entry name" value="P-loop containing nucleoside triphosphate hydrolases"/>
    <property type="match status" value="1"/>
</dbReference>
<dbReference type="PANTHER" id="PTHR47964:SF1">
    <property type="entry name" value="ATP-DEPENDENT DNA HELICASE HOMOLOG RECG, CHLOROPLASTIC"/>
    <property type="match status" value="1"/>
</dbReference>
<proteinExistence type="predicted"/>
<dbReference type="GO" id="GO:0003678">
    <property type="term" value="F:DNA helicase activity"/>
    <property type="evidence" value="ECO:0007669"/>
    <property type="project" value="UniProtKB-EC"/>
</dbReference>
<evidence type="ECO:0000313" key="6">
    <source>
        <dbReference type="Proteomes" id="UP000339249"/>
    </source>
</evidence>
<accession>A0A4U9D8W8</accession>
<dbReference type="Pfam" id="PF00271">
    <property type="entry name" value="Helicase_C"/>
    <property type="match status" value="1"/>
</dbReference>
<dbReference type="GO" id="GO:0016787">
    <property type="term" value="F:hydrolase activity"/>
    <property type="evidence" value="ECO:0007669"/>
    <property type="project" value="UniProtKB-KW"/>
</dbReference>
<dbReference type="SMART" id="SM00490">
    <property type="entry name" value="HELICc"/>
    <property type="match status" value="1"/>
</dbReference>
<dbReference type="InterPro" id="IPR027417">
    <property type="entry name" value="P-loop_NTPase"/>
</dbReference>
<reference evidence="5 6" key="1">
    <citation type="submission" date="2019-04" db="EMBL/GenBank/DDBJ databases">
        <authorList>
            <consortium name="Pathogen Informatics"/>
        </authorList>
    </citation>
    <scope>NUCLEOTIDE SEQUENCE [LARGE SCALE GENOMIC DNA]</scope>
    <source>
        <strain evidence="5 6">NCTC9185</strain>
    </source>
</reference>
<dbReference type="InterPro" id="IPR001650">
    <property type="entry name" value="Helicase_C-like"/>
</dbReference>
<dbReference type="GO" id="GO:0006281">
    <property type="term" value="P:DNA repair"/>
    <property type="evidence" value="ECO:0007669"/>
    <property type="project" value="InterPro"/>
</dbReference>